<keyword evidence="2" id="KW-0805">Transcription regulation</keyword>
<dbReference type="KEGG" id="pbh:AAW51_5497"/>
<dbReference type="FunFam" id="1.10.10.10:FF:000001">
    <property type="entry name" value="LysR family transcriptional regulator"/>
    <property type="match status" value="1"/>
</dbReference>
<dbReference type="GO" id="GO:0043565">
    <property type="term" value="F:sequence-specific DNA binding"/>
    <property type="evidence" value="ECO:0007669"/>
    <property type="project" value="TreeGrafter"/>
</dbReference>
<dbReference type="SUPFAM" id="SSF53850">
    <property type="entry name" value="Periplasmic binding protein-like II"/>
    <property type="match status" value="1"/>
</dbReference>
<dbReference type="InterPro" id="IPR036390">
    <property type="entry name" value="WH_DNA-bd_sf"/>
</dbReference>
<dbReference type="GO" id="GO:0003700">
    <property type="term" value="F:DNA-binding transcription factor activity"/>
    <property type="evidence" value="ECO:0007669"/>
    <property type="project" value="InterPro"/>
</dbReference>
<dbReference type="InterPro" id="IPR005119">
    <property type="entry name" value="LysR_subst-bd"/>
</dbReference>
<evidence type="ECO:0000313" key="6">
    <source>
        <dbReference type="EMBL" id="AKJ32188.1"/>
    </source>
</evidence>
<evidence type="ECO:0000256" key="1">
    <source>
        <dbReference type="ARBA" id="ARBA00009437"/>
    </source>
</evidence>
<dbReference type="InterPro" id="IPR058163">
    <property type="entry name" value="LysR-type_TF_proteobact-type"/>
</dbReference>
<reference evidence="6 7" key="1">
    <citation type="submission" date="2015-05" db="EMBL/GenBank/DDBJ databases">
        <authorList>
            <person name="Tang B."/>
            <person name="Yu Y."/>
        </authorList>
    </citation>
    <scope>NUCLEOTIDE SEQUENCE [LARGE SCALE GENOMIC DNA]</scope>
    <source>
        <strain evidence="6 7">DSM 7029</strain>
    </source>
</reference>
<evidence type="ECO:0000256" key="4">
    <source>
        <dbReference type="ARBA" id="ARBA00023163"/>
    </source>
</evidence>
<dbReference type="CDD" id="cd08477">
    <property type="entry name" value="PBP2_CrgA_like_8"/>
    <property type="match status" value="1"/>
</dbReference>
<dbReference type="PROSITE" id="PS50931">
    <property type="entry name" value="HTH_LYSR"/>
    <property type="match status" value="1"/>
</dbReference>
<dbReference type="Pfam" id="PF03466">
    <property type="entry name" value="LysR_substrate"/>
    <property type="match status" value="1"/>
</dbReference>
<evidence type="ECO:0000256" key="3">
    <source>
        <dbReference type="ARBA" id="ARBA00023125"/>
    </source>
</evidence>
<dbReference type="STRING" id="413882.AAW51_5497"/>
<dbReference type="InterPro" id="IPR036388">
    <property type="entry name" value="WH-like_DNA-bd_sf"/>
</dbReference>
<dbReference type="FunFam" id="3.40.190.290:FF:000001">
    <property type="entry name" value="Transcriptional regulator, LysR family"/>
    <property type="match status" value="1"/>
</dbReference>
<protein>
    <submittedName>
        <fullName evidence="6">LysR family transcriptional regulator</fullName>
    </submittedName>
</protein>
<sequence length="298" mass="32712">MDKLRSMEVFVAVAEAGSFAAAARRLDLSAVMVGKHVQELETYLGTRLIQRTTRRQHLTEAGRAYCEDCKKVLEQVRWAEASIEGLRSEPSGLLRVSAPVTLGAAVVAAHVGDYLQRHPQVRVELVLSDSLVDLVEEGYDLAVRIGERVDAHLVARPLAPYRVVVCAAPEYLRRHGRPLSPADLPRHRCLSHLVWTRRTSWQLMGGEPGGDWPQDAVFASNNGEALRRAALQGAGLLMQPEVLVADDLAAGRLVPVLDDFLPAPRPVHLVYLPDRQALPKLRSFIAHLLACMAPSSVA</sequence>
<keyword evidence="4" id="KW-0804">Transcription</keyword>
<dbReference type="PANTHER" id="PTHR30537">
    <property type="entry name" value="HTH-TYPE TRANSCRIPTIONAL REGULATOR"/>
    <property type="match status" value="1"/>
</dbReference>
<dbReference type="Gene3D" id="3.40.190.290">
    <property type="match status" value="1"/>
</dbReference>
<name>A0A0G3BVY2_9BURK</name>
<dbReference type="GO" id="GO:0006351">
    <property type="term" value="P:DNA-templated transcription"/>
    <property type="evidence" value="ECO:0007669"/>
    <property type="project" value="TreeGrafter"/>
</dbReference>
<keyword evidence="7" id="KW-1185">Reference proteome</keyword>
<dbReference type="AlphaFoldDB" id="A0A0G3BVY2"/>
<dbReference type="EMBL" id="CP011371">
    <property type="protein sequence ID" value="AKJ32188.1"/>
    <property type="molecule type" value="Genomic_DNA"/>
</dbReference>
<feature type="domain" description="HTH lysR-type" evidence="5">
    <location>
        <begin position="1"/>
        <end position="59"/>
    </location>
</feature>
<dbReference type="SUPFAM" id="SSF46785">
    <property type="entry name" value="Winged helix' DNA-binding domain"/>
    <property type="match status" value="1"/>
</dbReference>
<evidence type="ECO:0000313" key="7">
    <source>
        <dbReference type="Proteomes" id="UP000035352"/>
    </source>
</evidence>
<dbReference type="Pfam" id="PF00126">
    <property type="entry name" value="HTH_1"/>
    <property type="match status" value="1"/>
</dbReference>
<evidence type="ECO:0000256" key="2">
    <source>
        <dbReference type="ARBA" id="ARBA00023015"/>
    </source>
</evidence>
<gene>
    <name evidence="6" type="ORF">AAW51_5497</name>
</gene>
<dbReference type="Proteomes" id="UP000035352">
    <property type="component" value="Chromosome"/>
</dbReference>
<keyword evidence="3" id="KW-0238">DNA-binding</keyword>
<comment type="similarity">
    <text evidence="1">Belongs to the LysR transcriptional regulatory family.</text>
</comment>
<organism evidence="6 7">
    <name type="scientific">Caldimonas brevitalea</name>
    <dbReference type="NCBI Taxonomy" id="413882"/>
    <lineage>
        <taxon>Bacteria</taxon>
        <taxon>Pseudomonadati</taxon>
        <taxon>Pseudomonadota</taxon>
        <taxon>Betaproteobacteria</taxon>
        <taxon>Burkholderiales</taxon>
        <taxon>Sphaerotilaceae</taxon>
        <taxon>Caldimonas</taxon>
    </lineage>
</organism>
<dbReference type="PANTHER" id="PTHR30537:SF5">
    <property type="entry name" value="HTH-TYPE TRANSCRIPTIONAL ACTIVATOR TTDR-RELATED"/>
    <property type="match status" value="1"/>
</dbReference>
<dbReference type="InterPro" id="IPR000847">
    <property type="entry name" value="LysR_HTH_N"/>
</dbReference>
<dbReference type="RefSeq" id="WP_047197148.1">
    <property type="nucleotide sequence ID" value="NZ_CP011371.1"/>
</dbReference>
<dbReference type="PATRIC" id="fig|413882.6.peg.5747"/>
<evidence type="ECO:0000259" key="5">
    <source>
        <dbReference type="PROSITE" id="PS50931"/>
    </source>
</evidence>
<accession>A0A0G3BVY2</accession>
<proteinExistence type="inferred from homology"/>
<dbReference type="OrthoDB" id="9026421at2"/>
<dbReference type="Gene3D" id="1.10.10.10">
    <property type="entry name" value="Winged helix-like DNA-binding domain superfamily/Winged helix DNA-binding domain"/>
    <property type="match status" value="1"/>
</dbReference>